<accession>A0AAV9BP66</accession>
<evidence type="ECO:0000313" key="2">
    <source>
        <dbReference type="Proteomes" id="UP001179952"/>
    </source>
</evidence>
<dbReference type="EMBL" id="JAUJYN010000002">
    <property type="protein sequence ID" value="KAK1278237.1"/>
    <property type="molecule type" value="Genomic_DNA"/>
</dbReference>
<name>A0AAV9BP66_ACOGR</name>
<organism evidence="1 2">
    <name type="scientific">Acorus gramineus</name>
    <name type="common">Dwarf sweet flag</name>
    <dbReference type="NCBI Taxonomy" id="55184"/>
    <lineage>
        <taxon>Eukaryota</taxon>
        <taxon>Viridiplantae</taxon>
        <taxon>Streptophyta</taxon>
        <taxon>Embryophyta</taxon>
        <taxon>Tracheophyta</taxon>
        <taxon>Spermatophyta</taxon>
        <taxon>Magnoliopsida</taxon>
        <taxon>Liliopsida</taxon>
        <taxon>Acoraceae</taxon>
        <taxon>Acorus</taxon>
    </lineage>
</organism>
<sequence>MALEMCPKGARGYGITSYVCLLDNLIDHADDVRELRFRGVLVNCLGNDQQVADLFNELATDRTPDPKAYVDIITKIHKHLNNKCKVTIATTYNTHFNTPWSKVATFAATLGLALSAVQAWYSVLSAK</sequence>
<keyword evidence="2" id="KW-1185">Reference proteome</keyword>
<reference evidence="1" key="2">
    <citation type="submission" date="2023-06" db="EMBL/GenBank/DDBJ databases">
        <authorList>
            <person name="Ma L."/>
            <person name="Liu K.-W."/>
            <person name="Li Z."/>
            <person name="Hsiao Y.-Y."/>
            <person name="Qi Y."/>
            <person name="Fu T."/>
            <person name="Tang G."/>
            <person name="Zhang D."/>
            <person name="Sun W.-H."/>
            <person name="Liu D.-K."/>
            <person name="Li Y."/>
            <person name="Chen G.-Z."/>
            <person name="Liu X.-D."/>
            <person name="Liao X.-Y."/>
            <person name="Jiang Y.-T."/>
            <person name="Yu X."/>
            <person name="Hao Y."/>
            <person name="Huang J."/>
            <person name="Zhao X.-W."/>
            <person name="Ke S."/>
            <person name="Chen Y.-Y."/>
            <person name="Wu W.-L."/>
            <person name="Hsu J.-L."/>
            <person name="Lin Y.-F."/>
            <person name="Huang M.-D."/>
            <person name="Li C.-Y."/>
            <person name="Huang L."/>
            <person name="Wang Z.-W."/>
            <person name="Zhao X."/>
            <person name="Zhong W.-Y."/>
            <person name="Peng D.-H."/>
            <person name="Ahmad S."/>
            <person name="Lan S."/>
            <person name="Zhang J.-S."/>
            <person name="Tsai W.-C."/>
            <person name="Van De Peer Y."/>
            <person name="Liu Z.-J."/>
        </authorList>
    </citation>
    <scope>NUCLEOTIDE SEQUENCE</scope>
    <source>
        <strain evidence="1">SCP</strain>
        <tissue evidence="1">Leaves</tissue>
    </source>
</reference>
<gene>
    <name evidence="1" type="ORF">QJS04_geneDACA016619</name>
</gene>
<dbReference type="InterPro" id="IPR004158">
    <property type="entry name" value="DUF247_pln"/>
</dbReference>
<dbReference type="Pfam" id="PF03140">
    <property type="entry name" value="DUF247"/>
    <property type="match status" value="1"/>
</dbReference>
<comment type="caution">
    <text evidence="1">The sequence shown here is derived from an EMBL/GenBank/DDBJ whole genome shotgun (WGS) entry which is preliminary data.</text>
</comment>
<proteinExistence type="predicted"/>
<evidence type="ECO:0000313" key="1">
    <source>
        <dbReference type="EMBL" id="KAK1278237.1"/>
    </source>
</evidence>
<dbReference type="PANTHER" id="PTHR31170:SF25">
    <property type="entry name" value="BNAA09G04570D PROTEIN"/>
    <property type="match status" value="1"/>
</dbReference>
<dbReference type="Proteomes" id="UP001179952">
    <property type="component" value="Unassembled WGS sequence"/>
</dbReference>
<reference evidence="1" key="1">
    <citation type="journal article" date="2023" name="Nat. Commun.">
        <title>Diploid and tetraploid genomes of Acorus and the evolution of monocots.</title>
        <authorList>
            <person name="Ma L."/>
            <person name="Liu K.W."/>
            <person name="Li Z."/>
            <person name="Hsiao Y.Y."/>
            <person name="Qi Y."/>
            <person name="Fu T."/>
            <person name="Tang G.D."/>
            <person name="Zhang D."/>
            <person name="Sun W.H."/>
            <person name="Liu D.K."/>
            <person name="Li Y."/>
            <person name="Chen G.Z."/>
            <person name="Liu X.D."/>
            <person name="Liao X.Y."/>
            <person name="Jiang Y.T."/>
            <person name="Yu X."/>
            <person name="Hao Y."/>
            <person name="Huang J."/>
            <person name="Zhao X.W."/>
            <person name="Ke S."/>
            <person name="Chen Y.Y."/>
            <person name="Wu W.L."/>
            <person name="Hsu J.L."/>
            <person name="Lin Y.F."/>
            <person name="Huang M.D."/>
            <person name="Li C.Y."/>
            <person name="Huang L."/>
            <person name="Wang Z.W."/>
            <person name="Zhao X."/>
            <person name="Zhong W.Y."/>
            <person name="Peng D.H."/>
            <person name="Ahmad S."/>
            <person name="Lan S."/>
            <person name="Zhang J.S."/>
            <person name="Tsai W.C."/>
            <person name="Van de Peer Y."/>
            <person name="Liu Z.J."/>
        </authorList>
    </citation>
    <scope>NUCLEOTIDE SEQUENCE</scope>
    <source>
        <strain evidence="1">SCP</strain>
    </source>
</reference>
<dbReference type="PANTHER" id="PTHR31170">
    <property type="entry name" value="BNAC04G53230D PROTEIN"/>
    <property type="match status" value="1"/>
</dbReference>
<dbReference type="AlphaFoldDB" id="A0AAV9BP66"/>
<protein>
    <submittedName>
        <fullName evidence="1">Uncharacterized protein</fullName>
    </submittedName>
</protein>